<evidence type="ECO:0000313" key="1">
    <source>
        <dbReference type="EMBL" id="MCJ0763876.1"/>
    </source>
</evidence>
<dbReference type="Proteomes" id="UP001139447">
    <property type="component" value="Unassembled WGS sequence"/>
</dbReference>
<name>A0A9X1VU68_9BURK</name>
<dbReference type="Gene3D" id="1.20.120.1490">
    <property type="match status" value="1"/>
</dbReference>
<accession>A0A9X1VU68</accession>
<dbReference type="EMBL" id="JALGBI010000001">
    <property type="protein sequence ID" value="MCJ0763876.1"/>
    <property type="molecule type" value="Genomic_DNA"/>
</dbReference>
<dbReference type="RefSeq" id="WP_243306452.1">
    <property type="nucleotide sequence ID" value="NZ_JALGBI010000001.1"/>
</dbReference>
<protein>
    <submittedName>
        <fullName evidence="1">Spy/CpxP family protein refolding chaperone</fullName>
    </submittedName>
</protein>
<dbReference type="AlphaFoldDB" id="A0A9X1VU68"/>
<organism evidence="1 2">
    <name type="scientific">Variovorax terrae</name>
    <dbReference type="NCBI Taxonomy" id="2923278"/>
    <lineage>
        <taxon>Bacteria</taxon>
        <taxon>Pseudomonadati</taxon>
        <taxon>Pseudomonadota</taxon>
        <taxon>Betaproteobacteria</taxon>
        <taxon>Burkholderiales</taxon>
        <taxon>Comamonadaceae</taxon>
        <taxon>Variovorax</taxon>
    </lineage>
</organism>
<reference evidence="1" key="1">
    <citation type="submission" date="2022-03" db="EMBL/GenBank/DDBJ databases">
        <authorList>
            <person name="Woo C.Y."/>
        </authorList>
    </citation>
    <scope>NUCLEOTIDE SEQUENCE</scope>
    <source>
        <strain evidence="1">CYS-02</strain>
    </source>
</reference>
<dbReference type="GO" id="GO:0042597">
    <property type="term" value="C:periplasmic space"/>
    <property type="evidence" value="ECO:0007669"/>
    <property type="project" value="InterPro"/>
</dbReference>
<keyword evidence="2" id="KW-1185">Reference proteome</keyword>
<evidence type="ECO:0000313" key="2">
    <source>
        <dbReference type="Proteomes" id="UP001139447"/>
    </source>
</evidence>
<dbReference type="Pfam" id="PF07813">
    <property type="entry name" value="LTXXQ"/>
    <property type="match status" value="1"/>
</dbReference>
<dbReference type="CDD" id="cd09916">
    <property type="entry name" value="CpxP_like"/>
    <property type="match status" value="1"/>
</dbReference>
<proteinExistence type="predicted"/>
<dbReference type="InterPro" id="IPR012899">
    <property type="entry name" value="LTXXQ"/>
</dbReference>
<comment type="caution">
    <text evidence="1">The sequence shown here is derived from an EMBL/GenBank/DDBJ whole genome shotgun (WGS) entry which is preliminary data.</text>
</comment>
<dbReference type="PROSITE" id="PS51257">
    <property type="entry name" value="PROKAR_LIPOPROTEIN"/>
    <property type="match status" value="1"/>
</dbReference>
<sequence length="154" mass="17077">MRPWIKRTLFGLLGAGIAFGGLTACGHRYDGHGWQMSAEDSAKMRGRMIERVSSKLDLNADQKQRLGVLADKLQEQRAALAGQGDPRAQVQALVAGDKFDRSRAQALVTEKTAALNSKSPEVIAALADFYDSLNPAQQQKVREFMQRRHGWRRG</sequence>
<gene>
    <name evidence="1" type="ORF">MMF98_11730</name>
</gene>